<evidence type="ECO:0000256" key="1">
    <source>
        <dbReference type="ARBA" id="ARBA00009005"/>
    </source>
</evidence>
<keyword evidence="3" id="KW-0645">Protease</keyword>
<comment type="similarity">
    <text evidence="1">Belongs to the peptidase C14B family.</text>
</comment>
<dbReference type="GO" id="GO:0004197">
    <property type="term" value="F:cysteine-type endopeptidase activity"/>
    <property type="evidence" value="ECO:0007669"/>
    <property type="project" value="InterPro"/>
</dbReference>
<dbReference type="GO" id="GO:0006508">
    <property type="term" value="P:proteolysis"/>
    <property type="evidence" value="ECO:0007669"/>
    <property type="project" value="InterPro"/>
</dbReference>
<dbReference type="InterPro" id="IPR029030">
    <property type="entry name" value="Caspase-like_dom_sf"/>
</dbReference>
<keyword evidence="3" id="KW-0378">Hydrolase</keyword>
<dbReference type="SUPFAM" id="SSF52129">
    <property type="entry name" value="Caspase-like"/>
    <property type="match status" value="1"/>
</dbReference>
<reference evidence="7 8" key="1">
    <citation type="submission" date="2017-01" db="EMBL/GenBank/DDBJ databases">
        <title>Draft genome sequence of Diplodia seriata F98.1, a fungal species involved in grapevine trunk diseases.</title>
        <authorList>
            <person name="Robert-Siegwald G."/>
            <person name="Vallet J."/>
            <person name="Abou-Mansour E."/>
            <person name="Xu J."/>
            <person name="Rey P."/>
            <person name="Bertsch C."/>
            <person name="Rego C."/>
            <person name="Larignon P."/>
            <person name="Fontaine F."/>
            <person name="Lebrun M.-H."/>
        </authorList>
    </citation>
    <scope>NUCLEOTIDE SEQUENCE [LARGE SCALE GENOMIC DNA]</scope>
    <source>
        <strain evidence="7 8">F98.1</strain>
    </source>
</reference>
<dbReference type="PANTHER" id="PTHR48104">
    <property type="entry name" value="METACASPASE-4"/>
    <property type="match status" value="1"/>
</dbReference>
<evidence type="ECO:0000259" key="6">
    <source>
        <dbReference type="Pfam" id="PF00656"/>
    </source>
</evidence>
<dbReference type="Pfam" id="PF00656">
    <property type="entry name" value="Peptidase_C14"/>
    <property type="match status" value="1"/>
</dbReference>
<feature type="domain" description="Peptidase C14 caspase" evidence="6">
    <location>
        <begin position="88"/>
        <end position="372"/>
    </location>
</feature>
<evidence type="ECO:0000313" key="8">
    <source>
        <dbReference type="Proteomes" id="UP000190776"/>
    </source>
</evidence>
<feature type="compositionally biased region" description="Pro residues" evidence="5">
    <location>
        <begin position="16"/>
        <end position="31"/>
    </location>
</feature>
<name>A0A1S8BEY2_9PEZI</name>
<evidence type="ECO:0000256" key="3">
    <source>
        <dbReference type="ARBA" id="ARBA00022807"/>
    </source>
</evidence>
<evidence type="ECO:0000256" key="2">
    <source>
        <dbReference type="ARBA" id="ARBA00022703"/>
    </source>
</evidence>
<comment type="caution">
    <text evidence="7">The sequence shown here is derived from an EMBL/GenBank/DDBJ whole genome shotgun (WGS) entry which is preliminary data.</text>
</comment>
<dbReference type="InterPro" id="IPR050452">
    <property type="entry name" value="Metacaspase"/>
</dbReference>
<dbReference type="STRING" id="420778.A0A1S8BEY2"/>
<dbReference type="AlphaFoldDB" id="A0A1S8BEY2"/>
<keyword evidence="3" id="KW-0788">Thiol protease</keyword>
<accession>A0A1S8BEY2</accession>
<dbReference type="Proteomes" id="UP000190776">
    <property type="component" value="Unassembled WGS sequence"/>
</dbReference>
<gene>
    <name evidence="7" type="ORF">BK809_0002289</name>
</gene>
<dbReference type="PANTHER" id="PTHR48104:SF30">
    <property type="entry name" value="METACASPASE-1"/>
    <property type="match status" value="1"/>
</dbReference>
<protein>
    <submittedName>
        <fullName evidence="7">Metacaspase-1</fullName>
    </submittedName>
</protein>
<feature type="region of interest" description="Disordered" evidence="5">
    <location>
        <begin position="1"/>
        <end position="72"/>
    </location>
</feature>
<proteinExistence type="inferred from homology"/>
<dbReference type="OrthoDB" id="3223806at2759"/>
<evidence type="ECO:0000256" key="5">
    <source>
        <dbReference type="SAM" id="MobiDB-lite"/>
    </source>
</evidence>
<dbReference type="GO" id="GO:0006915">
    <property type="term" value="P:apoptotic process"/>
    <property type="evidence" value="ECO:0007669"/>
    <property type="project" value="UniProtKB-KW"/>
</dbReference>
<evidence type="ECO:0000256" key="4">
    <source>
        <dbReference type="ARBA" id="ARBA00023145"/>
    </source>
</evidence>
<dbReference type="EMBL" id="MSZU01000081">
    <property type="protein sequence ID" value="OMP86077.1"/>
    <property type="molecule type" value="Genomic_DNA"/>
</dbReference>
<evidence type="ECO:0000313" key="7">
    <source>
        <dbReference type="EMBL" id="OMP86077.1"/>
    </source>
</evidence>
<dbReference type="Gene3D" id="3.40.50.12660">
    <property type="match status" value="1"/>
</dbReference>
<organism evidence="7 8">
    <name type="scientific">Diplodia seriata</name>
    <dbReference type="NCBI Taxonomy" id="420778"/>
    <lineage>
        <taxon>Eukaryota</taxon>
        <taxon>Fungi</taxon>
        <taxon>Dikarya</taxon>
        <taxon>Ascomycota</taxon>
        <taxon>Pezizomycotina</taxon>
        <taxon>Dothideomycetes</taxon>
        <taxon>Dothideomycetes incertae sedis</taxon>
        <taxon>Botryosphaeriales</taxon>
        <taxon>Botryosphaeriaceae</taxon>
        <taxon>Diplodia</taxon>
    </lineage>
</organism>
<dbReference type="GO" id="GO:0005737">
    <property type="term" value="C:cytoplasm"/>
    <property type="evidence" value="ECO:0007669"/>
    <property type="project" value="TreeGrafter"/>
</dbReference>
<feature type="compositionally biased region" description="Low complexity" evidence="5">
    <location>
        <begin position="55"/>
        <end position="72"/>
    </location>
</feature>
<dbReference type="InterPro" id="IPR011600">
    <property type="entry name" value="Pept_C14_caspase"/>
</dbReference>
<keyword evidence="4" id="KW-0865">Zymogen</keyword>
<keyword evidence="2" id="KW-0053">Apoptosis</keyword>
<sequence length="399" mass="43537">MSYYPGQGYQGGGYGGPPPPQNYGQGYPPPQQYGAYVLPPPAVSTVNNSTHAQGGHSAPHAPPQQAQAFGHGAPSGYSFQYSNCTGQRKALLIGINYFGQRGQLRGCINDVKNMSAYLNQHFGYKREDMVLLTDDQQNPMSQPTKANILRAMHWLVKDARPNDSLFFHYSGHGGQTKDLDGDEDDGYDEVIYPLDFRQAGHIVDDEMHRIMVQGLQPGVRLTAIFDSCHSGSALDLPYLYSTSGVLKEPNLAKEAGQGLLGIVSSYARGDLGGMASTAMGLFKKATTGDETYKRNLRTKTSPADVIMWSGSKDTQTSSDATIGGQATGAMSWAFINALKKNPQQSYVQLLNSIRDELEGKYSQKPQLSCSHPLGKWTWSLLLLNGFANMLTDTNLLYVM</sequence>